<evidence type="ECO:0000259" key="2">
    <source>
        <dbReference type="PROSITE" id="PS50878"/>
    </source>
</evidence>
<feature type="domain" description="Reverse transcriptase" evidence="2">
    <location>
        <begin position="475"/>
        <end position="654"/>
    </location>
</feature>
<dbReference type="SUPFAM" id="SSF56672">
    <property type="entry name" value="DNA/RNA polymerases"/>
    <property type="match status" value="1"/>
</dbReference>
<organism evidence="3 4">
    <name type="scientific">Trichonephila clavipes</name>
    <name type="common">Golden silk orbweaver</name>
    <name type="synonym">Nephila clavipes</name>
    <dbReference type="NCBI Taxonomy" id="2585209"/>
    <lineage>
        <taxon>Eukaryota</taxon>
        <taxon>Metazoa</taxon>
        <taxon>Ecdysozoa</taxon>
        <taxon>Arthropoda</taxon>
        <taxon>Chelicerata</taxon>
        <taxon>Arachnida</taxon>
        <taxon>Araneae</taxon>
        <taxon>Araneomorphae</taxon>
        <taxon>Entelegynae</taxon>
        <taxon>Araneoidea</taxon>
        <taxon>Nephilidae</taxon>
        <taxon>Trichonephila</taxon>
    </lineage>
</organism>
<sequence length="704" mass="81349">MPKFELHKLLPIFDPKTIDVTIFLDHFERQLTFLKVKVPQWVVYLFGLLPTEVSNLIAKESVVDAQDYYKVKQILLKRFKLSAEKFRQMFSRHAKDPVKTWRDFYFDLQTYFDGWLKESKVTTLEELKNLIVADQIKKKSPQDYKDHFLDQWRNWNNPLQLVDKLDSYEEVRNMRNKNNKNLSWKQKEMKSNPWRSNYTRNPKLLSHEHSLSGFPSQSRHETGVPSNSRRNPTSNDRIPEKKIVETKGDRTPVSCYGCGAPGIIRSRCDTCNPVRQKDTLSSSLNQSSFYSFSSENNPNSIIQIFICNTEAADTSATHSVAGEKLYHLLIQKGLNFEEKTMQMTLADGRTQTTEILTTSVDIGILGKVIATELIILKNAKGNRTLLAPPNINALLTVDTKPHPCQFRGNEGTHLSLTEINSLLEKYEECFQPRGEPTPIIEHRINTRDHLPVAVLPYRMNPSKNEILKREIDRLLAEGIIEECESPYASPVVLIPKPNGTFRLCIDYRKLNEITVADTYPLPRMDDLLHQAKLTLFISTLNLRAGYHQVKVHVEDQDKTAFVCPFGTYRYLRMPYGLRNAPATFQRLMNRFCNGLEDIPALPYLDDIIVLTETFEKHMFDLKGIFDRLLLFKLKANREKCHFSSSRVKYLGFWITQNGIEVDPEKVASVLDIPPPKISKKYNVSCKLVLGFDDIFKILQRFLVH</sequence>
<dbReference type="Pfam" id="PF00078">
    <property type="entry name" value="RVT_1"/>
    <property type="match status" value="1"/>
</dbReference>
<evidence type="ECO:0000313" key="3">
    <source>
        <dbReference type="EMBL" id="GFY15575.1"/>
    </source>
</evidence>
<keyword evidence="4" id="KW-1185">Reference proteome</keyword>
<dbReference type="CDD" id="cd01647">
    <property type="entry name" value="RT_LTR"/>
    <property type="match status" value="1"/>
</dbReference>
<protein>
    <submittedName>
        <fullName evidence="3">Retrovirus-related Pol polyprotein from transposon opus</fullName>
    </submittedName>
</protein>
<dbReference type="InterPro" id="IPR000477">
    <property type="entry name" value="RT_dom"/>
</dbReference>
<accession>A0A8X6VQ50</accession>
<reference evidence="3" key="1">
    <citation type="submission" date="2020-08" db="EMBL/GenBank/DDBJ databases">
        <title>Multicomponent nature underlies the extraordinary mechanical properties of spider dragline silk.</title>
        <authorList>
            <person name="Kono N."/>
            <person name="Nakamura H."/>
            <person name="Mori M."/>
            <person name="Yoshida Y."/>
            <person name="Ohtoshi R."/>
            <person name="Malay A.D."/>
            <person name="Moran D.A.P."/>
            <person name="Tomita M."/>
            <person name="Numata K."/>
            <person name="Arakawa K."/>
        </authorList>
    </citation>
    <scope>NUCLEOTIDE SEQUENCE</scope>
</reference>
<feature type="region of interest" description="Disordered" evidence="1">
    <location>
        <begin position="179"/>
        <end position="243"/>
    </location>
</feature>
<feature type="compositionally biased region" description="Polar residues" evidence="1">
    <location>
        <begin position="224"/>
        <end position="236"/>
    </location>
</feature>
<dbReference type="GO" id="GO:0071897">
    <property type="term" value="P:DNA biosynthetic process"/>
    <property type="evidence" value="ECO:0007669"/>
    <property type="project" value="UniProtKB-ARBA"/>
</dbReference>
<dbReference type="Gene3D" id="3.10.10.10">
    <property type="entry name" value="HIV Type 1 Reverse Transcriptase, subunit A, domain 1"/>
    <property type="match status" value="1"/>
</dbReference>
<dbReference type="SUPFAM" id="SSF47353">
    <property type="entry name" value="Retrovirus capsid dimerization domain-like"/>
    <property type="match status" value="1"/>
</dbReference>
<dbReference type="PANTHER" id="PTHR24559:SF444">
    <property type="entry name" value="REVERSE TRANSCRIPTASE DOMAIN-CONTAINING PROTEIN"/>
    <property type="match status" value="1"/>
</dbReference>
<dbReference type="AlphaFoldDB" id="A0A8X6VQ50"/>
<dbReference type="PROSITE" id="PS50878">
    <property type="entry name" value="RT_POL"/>
    <property type="match status" value="1"/>
</dbReference>
<gene>
    <name evidence="3" type="primary">pol</name>
    <name evidence="3" type="ORF">TNCV_1282231</name>
</gene>
<evidence type="ECO:0000256" key="1">
    <source>
        <dbReference type="SAM" id="MobiDB-lite"/>
    </source>
</evidence>
<name>A0A8X6VQ50_TRICX</name>
<dbReference type="InterPro" id="IPR053134">
    <property type="entry name" value="RNA-dir_DNA_polymerase"/>
</dbReference>
<dbReference type="EMBL" id="BMAU01021335">
    <property type="protein sequence ID" value="GFY15575.1"/>
    <property type="molecule type" value="Genomic_DNA"/>
</dbReference>
<dbReference type="InterPro" id="IPR043502">
    <property type="entry name" value="DNA/RNA_pol_sf"/>
</dbReference>
<proteinExistence type="predicted"/>
<dbReference type="Proteomes" id="UP000887159">
    <property type="component" value="Unassembled WGS sequence"/>
</dbReference>
<dbReference type="Gene3D" id="1.10.4020.10">
    <property type="entry name" value="DNA breaking-rejoining enzymes"/>
    <property type="match status" value="1"/>
</dbReference>
<dbReference type="InterPro" id="IPR038269">
    <property type="entry name" value="SCAN_sf"/>
</dbReference>
<dbReference type="PANTHER" id="PTHR24559">
    <property type="entry name" value="TRANSPOSON TY3-I GAG-POL POLYPROTEIN"/>
    <property type="match status" value="1"/>
</dbReference>
<comment type="caution">
    <text evidence="3">The sequence shown here is derived from an EMBL/GenBank/DDBJ whole genome shotgun (WGS) entry which is preliminary data.</text>
</comment>
<dbReference type="Gene3D" id="3.30.70.270">
    <property type="match status" value="1"/>
</dbReference>
<evidence type="ECO:0000313" key="4">
    <source>
        <dbReference type="Proteomes" id="UP000887159"/>
    </source>
</evidence>
<dbReference type="InterPro" id="IPR043128">
    <property type="entry name" value="Rev_trsase/Diguanyl_cyclase"/>
</dbReference>